<evidence type="ECO:0000256" key="2">
    <source>
        <dbReference type="ARBA" id="ARBA00009298"/>
    </source>
</evidence>
<keyword evidence="10" id="KW-1185">Reference proteome</keyword>
<dbReference type="AlphaFoldDB" id="A0A9W6K6C9"/>
<reference evidence="9" key="2">
    <citation type="submission" date="2023-01" db="EMBL/GenBank/DDBJ databases">
        <authorList>
            <person name="Sun Q."/>
            <person name="Evtushenko L."/>
        </authorList>
    </citation>
    <scope>NUCLEOTIDE SEQUENCE</scope>
    <source>
        <strain evidence="9">VKM B-2935</strain>
    </source>
</reference>
<feature type="domain" description="MgtC/SapB/SrpB/YhiD N-terminal" evidence="8">
    <location>
        <begin position="31"/>
        <end position="153"/>
    </location>
</feature>
<keyword evidence="4 7" id="KW-0812">Transmembrane</keyword>
<dbReference type="EMBL" id="BSFN01000010">
    <property type="protein sequence ID" value="GLK90301.1"/>
    <property type="molecule type" value="Genomic_DNA"/>
</dbReference>
<dbReference type="Proteomes" id="UP001143328">
    <property type="component" value="Unassembled WGS sequence"/>
</dbReference>
<evidence type="ECO:0000256" key="3">
    <source>
        <dbReference type="ARBA" id="ARBA00022475"/>
    </source>
</evidence>
<dbReference type="InterPro" id="IPR049177">
    <property type="entry name" value="MgtC_SapB_SrpB_YhiD_N"/>
</dbReference>
<dbReference type="GO" id="GO:0005886">
    <property type="term" value="C:plasma membrane"/>
    <property type="evidence" value="ECO:0007669"/>
    <property type="project" value="UniProtKB-SubCell"/>
</dbReference>
<evidence type="ECO:0000313" key="9">
    <source>
        <dbReference type="EMBL" id="GLK90301.1"/>
    </source>
</evidence>
<gene>
    <name evidence="9" type="ORF">GCM10017655_33640</name>
</gene>
<keyword evidence="3" id="KW-1003">Cell membrane</keyword>
<evidence type="ECO:0000256" key="1">
    <source>
        <dbReference type="ARBA" id="ARBA00004651"/>
    </source>
</evidence>
<evidence type="ECO:0000313" key="10">
    <source>
        <dbReference type="Proteomes" id="UP001143328"/>
    </source>
</evidence>
<feature type="transmembrane region" description="Helical" evidence="7">
    <location>
        <begin position="136"/>
        <end position="154"/>
    </location>
</feature>
<dbReference type="InterPro" id="IPR003416">
    <property type="entry name" value="MgtC/SapB/SrpB/YhiD_fam"/>
</dbReference>
<feature type="transmembrane region" description="Helical" evidence="7">
    <location>
        <begin position="80"/>
        <end position="100"/>
    </location>
</feature>
<comment type="similarity">
    <text evidence="2 7">Belongs to the MgtC/SapB family.</text>
</comment>
<dbReference type="Pfam" id="PF02308">
    <property type="entry name" value="MgtC"/>
    <property type="match status" value="1"/>
</dbReference>
<feature type="transmembrane region" description="Helical" evidence="7">
    <location>
        <begin position="112"/>
        <end position="130"/>
    </location>
</feature>
<name>A0A9W6K6C9_9PSED</name>
<evidence type="ECO:0000256" key="5">
    <source>
        <dbReference type="ARBA" id="ARBA00022989"/>
    </source>
</evidence>
<dbReference type="RefSeq" id="WP_309298761.1">
    <property type="nucleotide sequence ID" value="NZ_BSFN01000010.1"/>
</dbReference>
<dbReference type="PANTHER" id="PTHR33778">
    <property type="entry name" value="PROTEIN MGTC"/>
    <property type="match status" value="1"/>
</dbReference>
<dbReference type="PANTHER" id="PTHR33778:SF1">
    <property type="entry name" value="MAGNESIUM TRANSPORTER YHID-RELATED"/>
    <property type="match status" value="1"/>
</dbReference>
<comment type="subcellular location">
    <subcellularLocation>
        <location evidence="7">Cell inner membrane</location>
        <topology evidence="7">Multi-pass membrane protein</topology>
    </subcellularLocation>
    <subcellularLocation>
        <location evidence="1">Cell membrane</location>
        <topology evidence="1">Multi-pass membrane protein</topology>
    </subcellularLocation>
</comment>
<evidence type="ECO:0000256" key="4">
    <source>
        <dbReference type="ARBA" id="ARBA00022692"/>
    </source>
</evidence>
<comment type="caution">
    <text evidence="9">The sequence shown here is derived from an EMBL/GenBank/DDBJ whole genome shotgun (WGS) entry which is preliminary data.</text>
</comment>
<evidence type="ECO:0000259" key="8">
    <source>
        <dbReference type="Pfam" id="PF02308"/>
    </source>
</evidence>
<keyword evidence="6 7" id="KW-0472">Membrane</keyword>
<organism evidence="9 10">
    <name type="scientific">Pseudomonas turukhanskensis</name>
    <dbReference type="NCBI Taxonomy" id="1806536"/>
    <lineage>
        <taxon>Bacteria</taxon>
        <taxon>Pseudomonadati</taxon>
        <taxon>Pseudomonadota</taxon>
        <taxon>Gammaproteobacteria</taxon>
        <taxon>Pseudomonadales</taxon>
        <taxon>Pseudomonadaceae</taxon>
        <taxon>Pseudomonas</taxon>
    </lineage>
</organism>
<sequence>MNMWESILATIVGEFSDLDDIAHTTRVTLRMALATLLGGLLGWEREQHGKAAGVRTHMLVALGSALFVMTAEQMGAEQDAMSRVIQGVVAGIGFLCAGTILKGRSPSEVKGLTTAAGIWLTCAIGITVGLGREATALLGTVFGLIVLNLVPHLISRFDKEHQEPDEPEN</sequence>
<keyword evidence="7" id="KW-0997">Cell inner membrane</keyword>
<accession>A0A9W6K6C9</accession>
<evidence type="ECO:0000256" key="7">
    <source>
        <dbReference type="RuleBase" id="RU365041"/>
    </source>
</evidence>
<evidence type="ECO:0000256" key="6">
    <source>
        <dbReference type="ARBA" id="ARBA00023136"/>
    </source>
</evidence>
<keyword evidence="5 7" id="KW-1133">Transmembrane helix</keyword>
<protein>
    <recommendedName>
        <fullName evidence="7">Protein MgtC</fullName>
    </recommendedName>
</protein>
<dbReference type="PRINTS" id="PR01837">
    <property type="entry name" value="MGTCSAPBPROT"/>
</dbReference>
<reference evidence="9" key="1">
    <citation type="journal article" date="2014" name="Int. J. Syst. Evol. Microbiol.">
        <title>Complete genome sequence of Corynebacterium casei LMG S-19264T (=DSM 44701T), isolated from a smear-ripened cheese.</title>
        <authorList>
            <consortium name="US DOE Joint Genome Institute (JGI-PGF)"/>
            <person name="Walter F."/>
            <person name="Albersmeier A."/>
            <person name="Kalinowski J."/>
            <person name="Ruckert C."/>
        </authorList>
    </citation>
    <scope>NUCLEOTIDE SEQUENCE</scope>
    <source>
        <strain evidence="9">VKM B-2935</strain>
    </source>
</reference>
<proteinExistence type="inferred from homology"/>